<feature type="compositionally biased region" description="Basic and acidic residues" evidence="3">
    <location>
        <begin position="515"/>
        <end position="530"/>
    </location>
</feature>
<evidence type="ECO:0000313" key="4">
    <source>
        <dbReference type="EMBL" id="CAL1539805.1"/>
    </source>
</evidence>
<comment type="caution">
    <text evidence="4">The sequence shown here is derived from an EMBL/GenBank/DDBJ whole genome shotgun (WGS) entry which is preliminary data.</text>
</comment>
<dbReference type="EMBL" id="CAXITT010000356">
    <property type="protein sequence ID" value="CAL1539805.1"/>
    <property type="molecule type" value="Genomic_DNA"/>
</dbReference>
<comment type="similarity">
    <text evidence="1">Belongs to the CWC26 family.</text>
</comment>
<feature type="compositionally biased region" description="Basic and acidic residues" evidence="3">
    <location>
        <begin position="120"/>
        <end position="144"/>
    </location>
</feature>
<protein>
    <recommendedName>
        <fullName evidence="2">BUD13 homolog</fullName>
    </recommendedName>
</protein>
<dbReference type="Pfam" id="PF09736">
    <property type="entry name" value="Bud13"/>
    <property type="match status" value="1"/>
</dbReference>
<gene>
    <name evidence="4" type="ORF">GSLYS_00013538001</name>
</gene>
<organism evidence="4 5">
    <name type="scientific">Lymnaea stagnalis</name>
    <name type="common">Great pond snail</name>
    <name type="synonym">Helix stagnalis</name>
    <dbReference type="NCBI Taxonomy" id="6523"/>
    <lineage>
        <taxon>Eukaryota</taxon>
        <taxon>Metazoa</taxon>
        <taxon>Spiralia</taxon>
        <taxon>Lophotrochozoa</taxon>
        <taxon>Mollusca</taxon>
        <taxon>Gastropoda</taxon>
        <taxon>Heterobranchia</taxon>
        <taxon>Euthyneura</taxon>
        <taxon>Panpulmonata</taxon>
        <taxon>Hygrophila</taxon>
        <taxon>Lymnaeoidea</taxon>
        <taxon>Lymnaeidae</taxon>
        <taxon>Lymnaea</taxon>
    </lineage>
</organism>
<dbReference type="Proteomes" id="UP001497497">
    <property type="component" value="Unassembled WGS sequence"/>
</dbReference>
<dbReference type="InterPro" id="IPR051112">
    <property type="entry name" value="CWC26_splicing_factor"/>
</dbReference>
<accession>A0AAV2I1B1</accession>
<dbReference type="PANTHER" id="PTHR31809:SF0">
    <property type="entry name" value="BUD13 HOMOLOG"/>
    <property type="match status" value="1"/>
</dbReference>
<dbReference type="PANTHER" id="PTHR31809">
    <property type="entry name" value="BUD13 HOMOLOG"/>
    <property type="match status" value="1"/>
</dbReference>
<feature type="region of interest" description="Disordered" evidence="3">
    <location>
        <begin position="513"/>
        <end position="544"/>
    </location>
</feature>
<reference evidence="4 5" key="1">
    <citation type="submission" date="2024-04" db="EMBL/GenBank/DDBJ databases">
        <authorList>
            <consortium name="Genoscope - CEA"/>
            <person name="William W."/>
        </authorList>
    </citation>
    <scope>NUCLEOTIDE SEQUENCE [LARGE SCALE GENOMIC DNA]</scope>
</reference>
<feature type="region of interest" description="Disordered" evidence="3">
    <location>
        <begin position="83"/>
        <end position="390"/>
    </location>
</feature>
<proteinExistence type="inferred from homology"/>
<name>A0AAV2I1B1_LYMST</name>
<dbReference type="InterPro" id="IPR018609">
    <property type="entry name" value="Bud13"/>
</dbReference>
<evidence type="ECO:0000313" key="5">
    <source>
        <dbReference type="Proteomes" id="UP001497497"/>
    </source>
</evidence>
<dbReference type="AlphaFoldDB" id="A0AAV2I1B1"/>
<evidence type="ECO:0000256" key="3">
    <source>
        <dbReference type="SAM" id="MobiDB-lite"/>
    </source>
</evidence>
<feature type="compositionally biased region" description="Basic and acidic residues" evidence="3">
    <location>
        <begin position="423"/>
        <end position="448"/>
    </location>
</feature>
<keyword evidence="5" id="KW-1185">Reference proteome</keyword>
<dbReference type="GO" id="GO:0005684">
    <property type="term" value="C:U2-type spliceosomal complex"/>
    <property type="evidence" value="ECO:0007669"/>
    <property type="project" value="TreeGrafter"/>
</dbReference>
<sequence length="585" mass="67019">MAALSKAEYLKRYLSKDDLPKEEKIKKRRKIKSSKDSKLKIIDDDIDLKQLKQHQSKGEDLDEAPIVAEIIDERPKHVQQLEQYRKNSRWKVLGEDDEDGTSALDYGVIDKSLSKGSSSKRHDISSADDSSPKREKFSNNDTQHHNSSNKSSKADDGNYKTGSRHSNQRLDSDSDNSPVRKQNFSKINAQKKGSSSKIWPDRGHTSKVRHDSDSDNSPPRKKQTKRDTTKSETKISDGRNGHQSDSDPSPPWQKNTRHDSDSDHSPKRRHKHSSESDRSPPRRHKQASESDQSPPRKRKQSSESDQSPPRRRKQASESDQSPPRRRKGERHESPKGKKSSSSTSQSSSREKRDSEPGTRHSRFDSEPKEDNTKKAKKTLGGAKAGLSSAKDMIEEAKRLREKEEKAFGKIDESMLGRNAATVVRDKETGKRKNMAEEQAKNAEEEKRKEELNKQYQLWGKGMKQQANRASALEEQAYEASKPFARHSDDVDLDRMQRCEMRLEDPMLNHYRTKQKKEEEKSGKTAKKELPKYTGTAPPPNRYNLMPGYRWDGVDRSNGFERKIFAQQANKKAVQEIAYKWSTEDM</sequence>
<feature type="region of interest" description="Disordered" evidence="3">
    <location>
        <begin position="420"/>
        <end position="448"/>
    </location>
</feature>
<feature type="compositionally biased region" description="Polar residues" evidence="3">
    <location>
        <begin position="175"/>
        <end position="197"/>
    </location>
</feature>
<dbReference type="GO" id="GO:0003723">
    <property type="term" value="F:RNA binding"/>
    <property type="evidence" value="ECO:0007669"/>
    <property type="project" value="TreeGrafter"/>
</dbReference>
<feature type="compositionally biased region" description="Basic and acidic residues" evidence="3">
    <location>
        <begin position="225"/>
        <end position="245"/>
    </location>
</feature>
<feature type="compositionally biased region" description="Basic and acidic residues" evidence="3">
    <location>
        <begin position="199"/>
        <end position="213"/>
    </location>
</feature>
<evidence type="ECO:0000256" key="2">
    <source>
        <dbReference type="ARBA" id="ARBA00014454"/>
    </source>
</evidence>
<evidence type="ECO:0000256" key="1">
    <source>
        <dbReference type="ARBA" id="ARBA00011069"/>
    </source>
</evidence>
<feature type="compositionally biased region" description="Basic and acidic residues" evidence="3">
    <location>
        <begin position="256"/>
        <end position="265"/>
    </location>
</feature>
<dbReference type="GO" id="GO:0000398">
    <property type="term" value="P:mRNA splicing, via spliceosome"/>
    <property type="evidence" value="ECO:0007669"/>
    <property type="project" value="TreeGrafter"/>
</dbReference>
<feature type="compositionally biased region" description="Basic and acidic residues" evidence="3">
    <location>
        <begin position="348"/>
        <end position="373"/>
    </location>
</feature>
<dbReference type="GO" id="GO:0070274">
    <property type="term" value="C:RES complex"/>
    <property type="evidence" value="ECO:0007669"/>
    <property type="project" value="TreeGrafter"/>
</dbReference>